<accession>A0AAF0CRR8</accession>
<keyword evidence="2" id="KW-0732">Signal</keyword>
<dbReference type="RefSeq" id="WP_330932316.1">
    <property type="nucleotide sequence ID" value="NZ_CP119075.1"/>
</dbReference>
<feature type="signal peptide" evidence="2">
    <location>
        <begin position="1"/>
        <end position="19"/>
    </location>
</feature>
<feature type="region of interest" description="Disordered" evidence="1">
    <location>
        <begin position="245"/>
        <end position="282"/>
    </location>
</feature>
<keyword evidence="4" id="KW-1185">Reference proteome</keyword>
<protein>
    <submittedName>
        <fullName evidence="3">Uncharacterized protein</fullName>
    </submittedName>
</protein>
<proteinExistence type="predicted"/>
<feature type="compositionally biased region" description="Polar residues" evidence="1">
    <location>
        <begin position="262"/>
        <end position="282"/>
    </location>
</feature>
<evidence type="ECO:0000256" key="2">
    <source>
        <dbReference type="SAM" id="SignalP"/>
    </source>
</evidence>
<evidence type="ECO:0000256" key="1">
    <source>
        <dbReference type="SAM" id="MobiDB-lite"/>
    </source>
</evidence>
<sequence length="438" mass="47261">MKYFIVFGMFILSAFTAWSEDLAVEGNFQFWVSAKWEFVPGSDTSQFYIRTVNLADPEASSAPWTGSVNGDTLVISVIHDDGTPASYASKLANVQWFTGDGGLPITVGILGPFDVLSGESHYIVERVYSTDNATVPTYVKGERIHQPFPVGSNHQNKTVRLSLRNTRDVAVTYRLIQDGSPVGEITLQPGQAVIQEFEVPSYAVVTVVEEIPDLEYSDDQWMVVDGALTELDTGVEIDPELVLPGDELPEPVEVPQSDKAPTATTPEGVTQNNDAPIWSPNTDTKPNDALTNATYKSGVANLAKNLVSIRSEIQSGNSNTVSAINSLKAAIEGDGSGPEDPTVPDETDVADEVGLELEPSGVLAIENKLPELVSIEGLGSVSVFAFSLPMQSGPDLAIDIDFSDYETGITIFKALVRGALAIWFFFMSLRAIREAFAT</sequence>
<gene>
    <name evidence="3" type="ORF">PXH66_08215</name>
</gene>
<dbReference type="KEGG" id="slom:PXH66_08215"/>
<feature type="chain" id="PRO_5042084544" evidence="2">
    <location>
        <begin position="20"/>
        <end position="438"/>
    </location>
</feature>
<dbReference type="EMBL" id="CP119075">
    <property type="protein sequence ID" value="WED66832.1"/>
    <property type="molecule type" value="Genomic_DNA"/>
</dbReference>
<dbReference type="Proteomes" id="UP001218638">
    <property type="component" value="Chromosome"/>
</dbReference>
<evidence type="ECO:0000313" key="4">
    <source>
        <dbReference type="Proteomes" id="UP001218638"/>
    </source>
</evidence>
<evidence type="ECO:0000313" key="3">
    <source>
        <dbReference type="EMBL" id="WED66832.1"/>
    </source>
</evidence>
<dbReference type="AlphaFoldDB" id="A0AAF0CRR8"/>
<reference evidence="3" key="1">
    <citation type="submission" date="2023-03" db="EMBL/GenBank/DDBJ databases">
        <title>Lomoglobus Profundus gen. nov., sp. nov., a novel member of the phylum Verrucomicrobia, isolated from deep-marine sediment of South China Sea.</title>
        <authorList>
            <person name="Ahmad T."/>
            <person name="Ishaq S.E."/>
            <person name="Wang F."/>
        </authorList>
    </citation>
    <scope>NUCLEOTIDE SEQUENCE</scope>
    <source>
        <strain evidence="3">LMO-M01</strain>
    </source>
</reference>
<name>A0AAF0CRR8_9BACT</name>
<organism evidence="3 4">
    <name type="scientific">Synoicihabitans lomoniglobus</name>
    <dbReference type="NCBI Taxonomy" id="2909285"/>
    <lineage>
        <taxon>Bacteria</taxon>
        <taxon>Pseudomonadati</taxon>
        <taxon>Verrucomicrobiota</taxon>
        <taxon>Opitutia</taxon>
        <taxon>Opitutales</taxon>
        <taxon>Opitutaceae</taxon>
        <taxon>Synoicihabitans</taxon>
    </lineage>
</organism>